<keyword evidence="4 6" id="KW-0472">Membrane</keyword>
<name>A0A6A6D363_ZASCE</name>
<dbReference type="InterPro" id="IPR038665">
    <property type="entry name" value="Voltage-dep_anion_channel_sf"/>
</dbReference>
<evidence type="ECO:0008006" key="9">
    <source>
        <dbReference type="Google" id="ProtNLM"/>
    </source>
</evidence>
<sequence length="412" mass="46418">MSSKDSSSALEEGINGTGTTHHDDSKKADEEEEAKPQRLPFPQWLVEHMSWSWFTCPQSTGGIAVVLSECPKQFHGLETIGKIIFIFNLVVFVTFTAFMLIRWVKDPRKVRECFTKAPECYFFGSFWLSFATTILNTQRYGIPYCGPWLIVTVRVLFWFYVANSFLTTNLHIVWIAKHTPFKALEFQPPMFILVLNAMLTGTVAAAVSETQPPRQRVPIMVAGVAYQGLGWIVCMIFLTLLMANLLENGWPAPNLRPGLFIMSGTSGFTITALIGIARAAPKNYGYFATHPSAPEVLLIVATWVGVFMWVFTFWVFGLAFWINVAELLVRREDGKGWRVNVAFTNVAWAMIFPNVGWTLSTIYLGQELESEGVIWVSVAMVILLVAFWLLDLALMAKTFCLSVFKDSRIKMG</sequence>
<dbReference type="InterPro" id="IPR004695">
    <property type="entry name" value="SLAC1/Mae1/Ssu1/TehA"/>
</dbReference>
<feature type="transmembrane region" description="Helical" evidence="6">
    <location>
        <begin position="228"/>
        <end position="246"/>
    </location>
</feature>
<evidence type="ECO:0000256" key="6">
    <source>
        <dbReference type="SAM" id="Phobius"/>
    </source>
</evidence>
<feature type="compositionally biased region" description="Basic and acidic residues" evidence="5">
    <location>
        <begin position="20"/>
        <end position="29"/>
    </location>
</feature>
<feature type="transmembrane region" description="Helical" evidence="6">
    <location>
        <begin position="372"/>
        <end position="390"/>
    </location>
</feature>
<keyword evidence="2 6" id="KW-0812">Transmembrane</keyword>
<dbReference type="CDD" id="cd09317">
    <property type="entry name" value="TDT_Mae1_like"/>
    <property type="match status" value="1"/>
</dbReference>
<accession>A0A6A6D363</accession>
<protein>
    <recommendedName>
        <fullName evidence="9">C4-dicarboxylate transporter/malic acid transport protein</fullName>
    </recommendedName>
</protein>
<proteinExistence type="predicted"/>
<feature type="transmembrane region" description="Helical" evidence="6">
    <location>
        <begin position="297"/>
        <end position="322"/>
    </location>
</feature>
<keyword evidence="3 6" id="KW-1133">Transmembrane helix</keyword>
<evidence type="ECO:0000256" key="1">
    <source>
        <dbReference type="ARBA" id="ARBA00004141"/>
    </source>
</evidence>
<reference evidence="7" key="1">
    <citation type="journal article" date="2020" name="Stud. Mycol.">
        <title>101 Dothideomycetes genomes: a test case for predicting lifestyles and emergence of pathogens.</title>
        <authorList>
            <person name="Haridas S."/>
            <person name="Albert R."/>
            <person name="Binder M."/>
            <person name="Bloem J."/>
            <person name="Labutti K."/>
            <person name="Salamov A."/>
            <person name="Andreopoulos B."/>
            <person name="Baker S."/>
            <person name="Barry K."/>
            <person name="Bills G."/>
            <person name="Bluhm B."/>
            <person name="Cannon C."/>
            <person name="Castanera R."/>
            <person name="Culley D."/>
            <person name="Daum C."/>
            <person name="Ezra D."/>
            <person name="Gonzalez J."/>
            <person name="Henrissat B."/>
            <person name="Kuo A."/>
            <person name="Liang C."/>
            <person name="Lipzen A."/>
            <person name="Lutzoni F."/>
            <person name="Magnuson J."/>
            <person name="Mondo S."/>
            <person name="Nolan M."/>
            <person name="Ohm R."/>
            <person name="Pangilinan J."/>
            <person name="Park H.-J."/>
            <person name="Ramirez L."/>
            <person name="Alfaro M."/>
            <person name="Sun H."/>
            <person name="Tritt A."/>
            <person name="Yoshinaga Y."/>
            <person name="Zwiers L.-H."/>
            <person name="Turgeon B."/>
            <person name="Goodwin S."/>
            <person name="Spatafora J."/>
            <person name="Crous P."/>
            <person name="Grigoriev I."/>
        </authorList>
    </citation>
    <scope>NUCLEOTIDE SEQUENCE</scope>
    <source>
        <strain evidence="7">ATCC 36951</strain>
    </source>
</reference>
<feature type="transmembrane region" description="Helical" evidence="6">
    <location>
        <begin position="343"/>
        <end position="366"/>
    </location>
</feature>
<dbReference type="PANTHER" id="PTHR31162:SF0">
    <property type="entry name" value="MALIC ACID TRANSPORT PROTEIN"/>
    <property type="match status" value="1"/>
</dbReference>
<dbReference type="InterPro" id="IPR030185">
    <property type="entry name" value="Mae1"/>
</dbReference>
<gene>
    <name evidence="7" type="ORF">M409DRAFT_61918</name>
</gene>
<dbReference type="GeneID" id="54568211"/>
<evidence type="ECO:0000256" key="5">
    <source>
        <dbReference type="SAM" id="MobiDB-lite"/>
    </source>
</evidence>
<dbReference type="OrthoDB" id="2901184at2759"/>
<evidence type="ECO:0000256" key="4">
    <source>
        <dbReference type="ARBA" id="ARBA00023136"/>
    </source>
</evidence>
<comment type="subcellular location">
    <subcellularLocation>
        <location evidence="1">Membrane</location>
        <topology evidence="1">Multi-pass membrane protein</topology>
    </subcellularLocation>
</comment>
<dbReference type="Proteomes" id="UP000799537">
    <property type="component" value="Unassembled WGS sequence"/>
</dbReference>
<dbReference type="AlphaFoldDB" id="A0A6A6D363"/>
<dbReference type="GO" id="GO:0015140">
    <property type="term" value="F:malate transmembrane transporter activity"/>
    <property type="evidence" value="ECO:0007669"/>
    <property type="project" value="InterPro"/>
</dbReference>
<feature type="transmembrane region" description="Helical" evidence="6">
    <location>
        <begin position="258"/>
        <end position="277"/>
    </location>
</feature>
<dbReference type="Pfam" id="PF03595">
    <property type="entry name" value="SLAC1"/>
    <property type="match status" value="1"/>
</dbReference>
<evidence type="ECO:0000256" key="3">
    <source>
        <dbReference type="ARBA" id="ARBA00022989"/>
    </source>
</evidence>
<feature type="transmembrane region" description="Helical" evidence="6">
    <location>
        <begin position="83"/>
        <end position="104"/>
    </location>
</feature>
<dbReference type="PANTHER" id="PTHR31162">
    <property type="entry name" value="MALIC ACID TRANSPORT PROTEIN-RELATED"/>
    <property type="match status" value="1"/>
</dbReference>
<evidence type="ECO:0000256" key="2">
    <source>
        <dbReference type="ARBA" id="ARBA00022692"/>
    </source>
</evidence>
<dbReference type="GO" id="GO:0016020">
    <property type="term" value="C:membrane"/>
    <property type="evidence" value="ECO:0007669"/>
    <property type="project" value="UniProtKB-SubCell"/>
</dbReference>
<evidence type="ECO:0000313" key="8">
    <source>
        <dbReference type="Proteomes" id="UP000799537"/>
    </source>
</evidence>
<feature type="transmembrane region" description="Helical" evidence="6">
    <location>
        <begin position="188"/>
        <end position="208"/>
    </location>
</feature>
<evidence type="ECO:0000313" key="7">
    <source>
        <dbReference type="EMBL" id="KAF2173553.1"/>
    </source>
</evidence>
<dbReference type="Gene3D" id="1.50.10.150">
    <property type="entry name" value="Voltage-dependent anion channel"/>
    <property type="match status" value="1"/>
</dbReference>
<dbReference type="EMBL" id="ML993579">
    <property type="protein sequence ID" value="KAF2173553.1"/>
    <property type="molecule type" value="Genomic_DNA"/>
</dbReference>
<dbReference type="RefSeq" id="XP_033674442.1">
    <property type="nucleotide sequence ID" value="XM_033814939.1"/>
</dbReference>
<feature type="region of interest" description="Disordered" evidence="5">
    <location>
        <begin position="1"/>
        <end position="36"/>
    </location>
</feature>
<organism evidence="7 8">
    <name type="scientific">Zasmidium cellare ATCC 36951</name>
    <dbReference type="NCBI Taxonomy" id="1080233"/>
    <lineage>
        <taxon>Eukaryota</taxon>
        <taxon>Fungi</taxon>
        <taxon>Dikarya</taxon>
        <taxon>Ascomycota</taxon>
        <taxon>Pezizomycotina</taxon>
        <taxon>Dothideomycetes</taxon>
        <taxon>Dothideomycetidae</taxon>
        <taxon>Mycosphaerellales</taxon>
        <taxon>Mycosphaerellaceae</taxon>
        <taxon>Zasmidium</taxon>
    </lineage>
</organism>
<keyword evidence="8" id="KW-1185">Reference proteome</keyword>